<keyword evidence="9" id="KW-0812">Transmembrane</keyword>
<protein>
    <recommendedName>
        <fullName evidence="2">histidine kinase</fullName>
        <ecNumber evidence="2">2.7.13.3</ecNumber>
    </recommendedName>
</protein>
<evidence type="ECO:0000256" key="1">
    <source>
        <dbReference type="ARBA" id="ARBA00000085"/>
    </source>
</evidence>
<keyword evidence="7" id="KW-0067">ATP-binding</keyword>
<reference evidence="12 13" key="1">
    <citation type="submission" date="2022-06" db="EMBL/GenBank/DDBJ databases">
        <title>Genomic Encyclopedia of Archaeal and Bacterial Type Strains, Phase II (KMG-II): from individual species to whole genera.</title>
        <authorList>
            <person name="Goeker M."/>
        </authorList>
    </citation>
    <scope>NUCLEOTIDE SEQUENCE [LARGE SCALE GENOMIC DNA]</scope>
    <source>
        <strain evidence="12 13">DSM 44255</strain>
    </source>
</reference>
<evidence type="ECO:0000256" key="4">
    <source>
        <dbReference type="ARBA" id="ARBA00022679"/>
    </source>
</evidence>
<keyword evidence="9" id="KW-0472">Membrane</keyword>
<dbReference type="InterPro" id="IPR050482">
    <property type="entry name" value="Sensor_HK_TwoCompSys"/>
</dbReference>
<keyword evidence="5" id="KW-0547">Nucleotide-binding</keyword>
<keyword evidence="3" id="KW-0597">Phosphoprotein</keyword>
<dbReference type="Gene3D" id="3.30.565.10">
    <property type="entry name" value="Histidine kinase-like ATPase, C-terminal domain"/>
    <property type="match status" value="1"/>
</dbReference>
<dbReference type="InterPro" id="IPR011712">
    <property type="entry name" value="Sig_transdc_His_kin_sub3_dim/P"/>
</dbReference>
<comment type="caution">
    <text evidence="12">The sequence shown here is derived from an EMBL/GenBank/DDBJ whole genome shotgun (WGS) entry which is preliminary data.</text>
</comment>
<dbReference type="InterPro" id="IPR003594">
    <property type="entry name" value="HATPase_dom"/>
</dbReference>
<feature type="transmembrane region" description="Helical" evidence="9">
    <location>
        <begin position="90"/>
        <end position="109"/>
    </location>
</feature>
<evidence type="ECO:0000259" key="10">
    <source>
        <dbReference type="Pfam" id="PF02518"/>
    </source>
</evidence>
<accession>A0ABT1IEI6</accession>
<dbReference type="PANTHER" id="PTHR24421:SF10">
    <property type="entry name" value="NITRATE_NITRITE SENSOR PROTEIN NARQ"/>
    <property type="match status" value="1"/>
</dbReference>
<proteinExistence type="predicted"/>
<dbReference type="Pfam" id="PF07730">
    <property type="entry name" value="HisKA_3"/>
    <property type="match status" value="1"/>
</dbReference>
<sequence>MGAVLVAGSFLPIRRGLPMWFSQRWLDLTGAPPALHGAVCAASSLVAVALVPRRVWPLLAVAALAWLSRGVWTPLGVASYLIATRPRRPAVLAAYGGGASVLVVLPDFATAAAGALPWSDAVGAVGGAALFVWLPFAVGLWVGARRQVLDGLRDSARERDRRERARAEEVRVKERARIARDMHDVVAHRVSLMVLHAGALEVNTTDEKAAAAAALIRTTGREALAQLRDVLGVLRSGEQVALEQLRPSATLAGIDALLEQSRAAGIPVRRVDEGDPRDLPVLVQHAAYRVVQEALTNVHKHAGQVPTEVVVRYLPAALEVIVSNEVIGRPPPRLPGGGLGLVGLRERVEVLGGRFTARRGPAGFSVNALLPSTSPGERP</sequence>
<evidence type="ECO:0000256" key="6">
    <source>
        <dbReference type="ARBA" id="ARBA00022777"/>
    </source>
</evidence>
<feature type="transmembrane region" description="Helical" evidence="9">
    <location>
        <begin position="121"/>
        <end position="143"/>
    </location>
</feature>
<feature type="domain" description="Signal transduction histidine kinase subgroup 3 dimerisation and phosphoacceptor" evidence="11">
    <location>
        <begin position="174"/>
        <end position="237"/>
    </location>
</feature>
<evidence type="ECO:0000256" key="3">
    <source>
        <dbReference type="ARBA" id="ARBA00022553"/>
    </source>
</evidence>
<dbReference type="GO" id="GO:0016301">
    <property type="term" value="F:kinase activity"/>
    <property type="evidence" value="ECO:0007669"/>
    <property type="project" value="UniProtKB-KW"/>
</dbReference>
<keyword evidence="9" id="KW-1133">Transmembrane helix</keyword>
<evidence type="ECO:0000256" key="8">
    <source>
        <dbReference type="ARBA" id="ARBA00023012"/>
    </source>
</evidence>
<evidence type="ECO:0000256" key="2">
    <source>
        <dbReference type="ARBA" id="ARBA00012438"/>
    </source>
</evidence>
<keyword evidence="4" id="KW-0808">Transferase</keyword>
<dbReference type="Gene3D" id="1.20.5.1930">
    <property type="match status" value="1"/>
</dbReference>
<dbReference type="EMBL" id="JAMTCO010000008">
    <property type="protein sequence ID" value="MCP2271060.1"/>
    <property type="molecule type" value="Genomic_DNA"/>
</dbReference>
<evidence type="ECO:0000313" key="13">
    <source>
        <dbReference type="Proteomes" id="UP001205185"/>
    </source>
</evidence>
<dbReference type="SUPFAM" id="SSF55874">
    <property type="entry name" value="ATPase domain of HSP90 chaperone/DNA topoisomerase II/histidine kinase"/>
    <property type="match status" value="1"/>
</dbReference>
<name>A0ABT1IEI6_9PSEU</name>
<comment type="catalytic activity">
    <reaction evidence="1">
        <text>ATP + protein L-histidine = ADP + protein N-phospho-L-histidine.</text>
        <dbReference type="EC" id="2.7.13.3"/>
    </reaction>
</comment>
<keyword evidence="6 12" id="KW-0418">Kinase</keyword>
<evidence type="ECO:0000259" key="11">
    <source>
        <dbReference type="Pfam" id="PF07730"/>
    </source>
</evidence>
<dbReference type="InterPro" id="IPR036890">
    <property type="entry name" value="HATPase_C_sf"/>
</dbReference>
<evidence type="ECO:0000256" key="9">
    <source>
        <dbReference type="SAM" id="Phobius"/>
    </source>
</evidence>
<feature type="transmembrane region" description="Helical" evidence="9">
    <location>
        <begin position="55"/>
        <end position="83"/>
    </location>
</feature>
<keyword evidence="13" id="KW-1185">Reference proteome</keyword>
<dbReference type="EC" id="2.7.13.3" evidence="2"/>
<dbReference type="PANTHER" id="PTHR24421">
    <property type="entry name" value="NITRATE/NITRITE SENSOR PROTEIN NARX-RELATED"/>
    <property type="match status" value="1"/>
</dbReference>
<feature type="domain" description="Histidine kinase/HSP90-like ATPase" evidence="10">
    <location>
        <begin position="286"/>
        <end position="371"/>
    </location>
</feature>
<keyword evidence="8" id="KW-0902">Two-component regulatory system</keyword>
<dbReference type="Pfam" id="PF02518">
    <property type="entry name" value="HATPase_c"/>
    <property type="match status" value="1"/>
</dbReference>
<organism evidence="12 13">
    <name type="scientific">Actinokineospora diospyrosa</name>
    <dbReference type="NCBI Taxonomy" id="103728"/>
    <lineage>
        <taxon>Bacteria</taxon>
        <taxon>Bacillati</taxon>
        <taxon>Actinomycetota</taxon>
        <taxon>Actinomycetes</taxon>
        <taxon>Pseudonocardiales</taxon>
        <taxon>Pseudonocardiaceae</taxon>
        <taxon>Actinokineospora</taxon>
    </lineage>
</organism>
<evidence type="ECO:0000256" key="5">
    <source>
        <dbReference type="ARBA" id="ARBA00022741"/>
    </source>
</evidence>
<evidence type="ECO:0000313" key="12">
    <source>
        <dbReference type="EMBL" id="MCP2271060.1"/>
    </source>
</evidence>
<gene>
    <name evidence="12" type="ORF">LV75_003572</name>
</gene>
<dbReference type="Proteomes" id="UP001205185">
    <property type="component" value="Unassembled WGS sequence"/>
</dbReference>
<evidence type="ECO:0000256" key="7">
    <source>
        <dbReference type="ARBA" id="ARBA00022840"/>
    </source>
</evidence>